<dbReference type="EMBL" id="JBICBT010000347">
    <property type="protein sequence ID" value="KAL3116757.1"/>
    <property type="molecule type" value="Genomic_DNA"/>
</dbReference>
<comment type="caution">
    <text evidence="1">The sequence shown here is derived from an EMBL/GenBank/DDBJ whole genome shotgun (WGS) entry which is preliminary data.</text>
</comment>
<dbReference type="Proteomes" id="UP001620626">
    <property type="component" value="Unassembled WGS sequence"/>
</dbReference>
<gene>
    <name evidence="1" type="ORF">niasHT_004258</name>
</gene>
<sequence>MDNKRFLSHQFCPSRRRGLILPCPFFLPSPISALTQWSVSQLGIRVGAEAGNESSSIPQGHGAPPPADAAFGSSVVCAYVRVPCHLHSPIVAAATAFRFILARHRRCAGPTGRAFGPRHNAMPLKLTLPHVRRGGGRGK</sequence>
<evidence type="ECO:0000313" key="2">
    <source>
        <dbReference type="Proteomes" id="UP001620626"/>
    </source>
</evidence>
<proteinExistence type="predicted"/>
<keyword evidence="2" id="KW-1185">Reference proteome</keyword>
<evidence type="ECO:0000313" key="1">
    <source>
        <dbReference type="EMBL" id="KAL3116757.1"/>
    </source>
</evidence>
<reference evidence="1 2" key="1">
    <citation type="submission" date="2024-10" db="EMBL/GenBank/DDBJ databases">
        <authorList>
            <person name="Kim D."/>
        </authorList>
    </citation>
    <scope>NUCLEOTIDE SEQUENCE [LARGE SCALE GENOMIC DNA]</scope>
    <source>
        <strain evidence="1">BH-2024</strain>
    </source>
</reference>
<name>A0ABD2LPE1_9BILA</name>
<protein>
    <submittedName>
        <fullName evidence="1">Uncharacterized protein</fullName>
    </submittedName>
</protein>
<accession>A0ABD2LPE1</accession>
<organism evidence="1 2">
    <name type="scientific">Heterodera trifolii</name>
    <dbReference type="NCBI Taxonomy" id="157864"/>
    <lineage>
        <taxon>Eukaryota</taxon>
        <taxon>Metazoa</taxon>
        <taxon>Ecdysozoa</taxon>
        <taxon>Nematoda</taxon>
        <taxon>Chromadorea</taxon>
        <taxon>Rhabditida</taxon>
        <taxon>Tylenchina</taxon>
        <taxon>Tylenchomorpha</taxon>
        <taxon>Tylenchoidea</taxon>
        <taxon>Heteroderidae</taxon>
        <taxon>Heteroderinae</taxon>
        <taxon>Heterodera</taxon>
    </lineage>
</organism>
<dbReference type="AlphaFoldDB" id="A0ABD2LPE1"/>